<keyword evidence="1" id="KW-0732">Signal</keyword>
<evidence type="ECO:0000313" key="3">
    <source>
        <dbReference type="Proteomes" id="UP001162881"/>
    </source>
</evidence>
<dbReference type="Proteomes" id="UP001162881">
    <property type="component" value="Unassembled WGS sequence"/>
</dbReference>
<accession>A0ABT0BHS1</accession>
<gene>
    <name evidence="2" type="ORF">MTR62_18255</name>
</gene>
<evidence type="ECO:0000313" key="2">
    <source>
        <dbReference type="EMBL" id="MCJ2184615.1"/>
    </source>
</evidence>
<proteinExistence type="predicted"/>
<keyword evidence="3" id="KW-1185">Reference proteome</keyword>
<evidence type="ECO:0000256" key="1">
    <source>
        <dbReference type="SAM" id="SignalP"/>
    </source>
</evidence>
<name>A0ABT0BHS1_9SPHN</name>
<feature type="signal peptide" evidence="1">
    <location>
        <begin position="1"/>
        <end position="22"/>
    </location>
</feature>
<feature type="chain" id="PRO_5045995262" evidence="1">
    <location>
        <begin position="23"/>
        <end position="203"/>
    </location>
</feature>
<reference evidence="2" key="1">
    <citation type="submission" date="2022-03" db="EMBL/GenBank/DDBJ databases">
        <title>Identification of a novel bacterium isolated from mangrove sediments.</title>
        <authorList>
            <person name="Pan X."/>
        </authorList>
    </citation>
    <scope>NUCLEOTIDE SEQUENCE</scope>
    <source>
        <strain evidence="2">B1949</strain>
    </source>
</reference>
<sequence>MAFREKAAVVALGLCASTQALAQTGPQAGVQTGSTPPPTTRSILIGTRERARDELFLATARDPALERFGRQLRYLRGRTGRGVLQAMLGEERPVTVSEGALFSAFSSSLMRTHALAPQTRSEATVRAEFESLFALIRQACPLTLADKAPMRALTAAAPPPPALPARGLSGAWCGPCANARRTPRSAPLPHTASHGATLRYICD</sequence>
<protein>
    <submittedName>
        <fullName evidence="2">Uncharacterized protein</fullName>
    </submittedName>
</protein>
<comment type="caution">
    <text evidence="2">The sequence shown here is derived from an EMBL/GenBank/DDBJ whole genome shotgun (WGS) entry which is preliminary data.</text>
</comment>
<dbReference type="EMBL" id="JALHLF010000121">
    <property type="protein sequence ID" value="MCJ2184615.1"/>
    <property type="molecule type" value="Genomic_DNA"/>
</dbReference>
<organism evidence="2 3">
    <name type="scientific">Novosphingobium organovorum</name>
    <dbReference type="NCBI Taxonomy" id="2930092"/>
    <lineage>
        <taxon>Bacteria</taxon>
        <taxon>Pseudomonadati</taxon>
        <taxon>Pseudomonadota</taxon>
        <taxon>Alphaproteobacteria</taxon>
        <taxon>Sphingomonadales</taxon>
        <taxon>Sphingomonadaceae</taxon>
        <taxon>Novosphingobium</taxon>
    </lineage>
</organism>
<dbReference type="RefSeq" id="WP_244023629.1">
    <property type="nucleotide sequence ID" value="NZ_JALHLF010000121.1"/>
</dbReference>